<accession>A0ABS5AF92</accession>
<dbReference type="RefSeq" id="WP_086782835.1">
    <property type="nucleotide sequence ID" value="NZ_JAGIOO010000001.1"/>
</dbReference>
<sequence>MDTALLNRVRTRLVRDGAAVTHDRLAEAVRAETGGVVTDADLLETLRLLNRELAGAGPLDPLLRLDGITDVLVTGPGPVWVDRGDGLERTDVVLPDEDGVRRLAQRLAATAGRRLDDAQPFVDGWLPGGVRLHAVLAPVAAAGTCVSLRVLRPATHDLAALRRLGTFDGEAEDLLRALVAARLSFLVVGGTGSGKSTLLNALLGQVDHRERILCVEEAEELQPAHPHVVRLLARPPNIEGAGLVTTQDLVRQALRMRPDRIVVGEVRGPEVADLLAAMNTGHEGCAGTLHANSATEVPARLEALAGLPRPALHSQLGAALQVVLHLRRDQDGLRRLTGLAVLDRTDDHVRAVPAWHHVHGWTVGAKRLTTLLESGART</sequence>
<protein>
    <submittedName>
        <fullName evidence="3">Pilus assembly protein CpaF</fullName>
    </submittedName>
</protein>
<organism evidence="3 4">
    <name type="scientific">Crossiella equi</name>
    <dbReference type="NCBI Taxonomy" id="130796"/>
    <lineage>
        <taxon>Bacteria</taxon>
        <taxon>Bacillati</taxon>
        <taxon>Actinomycetota</taxon>
        <taxon>Actinomycetes</taxon>
        <taxon>Pseudonocardiales</taxon>
        <taxon>Pseudonocardiaceae</taxon>
        <taxon>Crossiella</taxon>
    </lineage>
</organism>
<reference evidence="3 4" key="1">
    <citation type="submission" date="2021-03" db="EMBL/GenBank/DDBJ databases">
        <title>Sequencing the genomes of 1000 actinobacteria strains.</title>
        <authorList>
            <person name="Klenk H.-P."/>
        </authorList>
    </citation>
    <scope>NUCLEOTIDE SEQUENCE [LARGE SCALE GENOMIC DNA]</scope>
    <source>
        <strain evidence="3 4">DSM 44580</strain>
    </source>
</reference>
<name>A0ABS5AF92_9PSEU</name>
<comment type="caution">
    <text evidence="3">The sequence shown here is derived from an EMBL/GenBank/DDBJ whole genome shotgun (WGS) entry which is preliminary data.</text>
</comment>
<dbReference type="Gene3D" id="3.40.50.300">
    <property type="entry name" value="P-loop containing nucleotide triphosphate hydrolases"/>
    <property type="match status" value="1"/>
</dbReference>
<dbReference type="InterPro" id="IPR022399">
    <property type="entry name" value="TadA-like_ATPase"/>
</dbReference>
<proteinExistence type="inferred from homology"/>
<keyword evidence="4" id="KW-1185">Reference proteome</keyword>
<dbReference type="Pfam" id="PF00437">
    <property type="entry name" value="T2SSE"/>
    <property type="match status" value="1"/>
</dbReference>
<dbReference type="InterPro" id="IPR050921">
    <property type="entry name" value="T4SS_GSP_E_ATPase"/>
</dbReference>
<comment type="similarity">
    <text evidence="1">Belongs to the GSP E family.</text>
</comment>
<gene>
    <name evidence="3" type="ORF">JOF53_004128</name>
</gene>
<dbReference type="InterPro" id="IPR027417">
    <property type="entry name" value="P-loop_NTPase"/>
</dbReference>
<dbReference type="Proteomes" id="UP001519363">
    <property type="component" value="Unassembled WGS sequence"/>
</dbReference>
<dbReference type="NCBIfam" id="TIGR03819">
    <property type="entry name" value="heli_sec_ATPase"/>
    <property type="match status" value="1"/>
</dbReference>
<dbReference type="InterPro" id="IPR001482">
    <property type="entry name" value="T2SS/T4SS_dom"/>
</dbReference>
<evidence type="ECO:0000259" key="2">
    <source>
        <dbReference type="Pfam" id="PF00437"/>
    </source>
</evidence>
<evidence type="ECO:0000313" key="4">
    <source>
        <dbReference type="Proteomes" id="UP001519363"/>
    </source>
</evidence>
<evidence type="ECO:0000256" key="1">
    <source>
        <dbReference type="ARBA" id="ARBA00006611"/>
    </source>
</evidence>
<dbReference type="PANTHER" id="PTHR30486">
    <property type="entry name" value="TWITCHING MOTILITY PROTEIN PILT"/>
    <property type="match status" value="1"/>
</dbReference>
<dbReference type="SUPFAM" id="SSF52540">
    <property type="entry name" value="P-loop containing nucleoside triphosphate hydrolases"/>
    <property type="match status" value="1"/>
</dbReference>
<dbReference type="EMBL" id="JAGIOO010000001">
    <property type="protein sequence ID" value="MBP2475256.1"/>
    <property type="molecule type" value="Genomic_DNA"/>
</dbReference>
<evidence type="ECO:0000313" key="3">
    <source>
        <dbReference type="EMBL" id="MBP2475256.1"/>
    </source>
</evidence>
<dbReference type="PANTHER" id="PTHR30486:SF6">
    <property type="entry name" value="TYPE IV PILUS RETRACTATION ATPASE PILT"/>
    <property type="match status" value="1"/>
</dbReference>
<dbReference type="Gene3D" id="3.30.450.380">
    <property type="match status" value="1"/>
</dbReference>
<feature type="domain" description="Bacterial type II secretion system protein E" evidence="2">
    <location>
        <begin position="54"/>
        <end position="328"/>
    </location>
</feature>
<dbReference type="CDD" id="cd01130">
    <property type="entry name" value="VirB11-like_ATPase"/>
    <property type="match status" value="1"/>
</dbReference>